<dbReference type="Pfam" id="PF00535">
    <property type="entry name" value="Glycos_transf_2"/>
    <property type="match status" value="1"/>
</dbReference>
<evidence type="ECO:0000313" key="2">
    <source>
        <dbReference type="EMBL" id="QNO51865.1"/>
    </source>
</evidence>
<dbReference type="Gene3D" id="3.90.550.10">
    <property type="entry name" value="Spore Coat Polysaccharide Biosynthesis Protein SpsA, Chain A"/>
    <property type="match status" value="1"/>
</dbReference>
<protein>
    <recommendedName>
        <fullName evidence="1">Glycosyltransferase 2-like domain-containing protein</fullName>
    </recommendedName>
</protein>
<feature type="domain" description="Glycosyltransferase 2-like" evidence="1">
    <location>
        <begin position="5"/>
        <end position="48"/>
    </location>
</feature>
<accession>A0A7G9YV31</accession>
<organism evidence="2">
    <name type="scientific">Candidatus Methanophagaceae archaeon ANME-1 ERB6</name>
    <dbReference type="NCBI Taxonomy" id="2759912"/>
    <lineage>
        <taxon>Archaea</taxon>
        <taxon>Methanobacteriati</taxon>
        <taxon>Methanobacteriota</taxon>
        <taxon>Stenosarchaea group</taxon>
        <taxon>Methanomicrobia</taxon>
        <taxon>Candidatus Methanophagales</taxon>
        <taxon>Candidatus Methanophagaceae</taxon>
    </lineage>
</organism>
<name>A0A7G9YV31_9EURY</name>
<sequence>MIIAAMPAHNEEGTIAKIILNAKKQHVDKVVVVDDGSEDMTVEIADALGRDGCTAQRE</sequence>
<dbReference type="SUPFAM" id="SSF53448">
    <property type="entry name" value="Nucleotide-diphospho-sugar transferases"/>
    <property type="match status" value="1"/>
</dbReference>
<reference evidence="2" key="1">
    <citation type="submission" date="2020-06" db="EMBL/GenBank/DDBJ databases">
        <title>Unique genomic features of the anaerobic methanotrophic archaea.</title>
        <authorList>
            <person name="Chadwick G.L."/>
            <person name="Skennerton C.T."/>
            <person name="Laso-Perez R."/>
            <person name="Leu A.O."/>
            <person name="Speth D.R."/>
            <person name="Yu H."/>
            <person name="Morgan-Lang C."/>
            <person name="Hatzenpichler R."/>
            <person name="Goudeau D."/>
            <person name="Malmstrom R."/>
            <person name="Brazelton W.J."/>
            <person name="Woyke T."/>
            <person name="Hallam S.J."/>
            <person name="Tyson G.W."/>
            <person name="Wegener G."/>
            <person name="Boetius A."/>
            <person name="Orphan V."/>
        </authorList>
    </citation>
    <scope>NUCLEOTIDE SEQUENCE</scope>
</reference>
<gene>
    <name evidence="2" type="ORF">DNKLAFBN_00005</name>
</gene>
<dbReference type="AlphaFoldDB" id="A0A7G9YV31"/>
<evidence type="ECO:0000259" key="1">
    <source>
        <dbReference type="Pfam" id="PF00535"/>
    </source>
</evidence>
<proteinExistence type="predicted"/>
<dbReference type="InterPro" id="IPR029044">
    <property type="entry name" value="Nucleotide-diphossugar_trans"/>
</dbReference>
<dbReference type="InterPro" id="IPR001173">
    <property type="entry name" value="Glyco_trans_2-like"/>
</dbReference>
<dbReference type="EMBL" id="MT631481">
    <property type="protein sequence ID" value="QNO51865.1"/>
    <property type="molecule type" value="Genomic_DNA"/>
</dbReference>